<name>A0ABR1HTN7_9HYPO</name>
<dbReference type="Proteomes" id="UP001498476">
    <property type="component" value="Unassembled WGS sequence"/>
</dbReference>
<proteinExistence type="predicted"/>
<dbReference type="PANTHER" id="PTHR33112">
    <property type="entry name" value="DOMAIN PROTEIN, PUTATIVE-RELATED"/>
    <property type="match status" value="1"/>
</dbReference>
<feature type="domain" description="Heterokaryon incompatibility" evidence="1">
    <location>
        <begin position="16"/>
        <end position="163"/>
    </location>
</feature>
<evidence type="ECO:0000313" key="3">
    <source>
        <dbReference type="Proteomes" id="UP001498476"/>
    </source>
</evidence>
<comment type="caution">
    <text evidence="2">The sequence shown here is derived from an EMBL/GenBank/DDBJ whole genome shotgun (WGS) entry which is preliminary data.</text>
</comment>
<accession>A0ABR1HTN7</accession>
<dbReference type="EMBL" id="JAZAVJ010000004">
    <property type="protein sequence ID" value="KAK7424524.1"/>
    <property type="molecule type" value="Genomic_DNA"/>
</dbReference>
<keyword evidence="3" id="KW-1185">Reference proteome</keyword>
<organism evidence="2 3">
    <name type="scientific">Neonectria punicea</name>
    <dbReference type="NCBI Taxonomy" id="979145"/>
    <lineage>
        <taxon>Eukaryota</taxon>
        <taxon>Fungi</taxon>
        <taxon>Dikarya</taxon>
        <taxon>Ascomycota</taxon>
        <taxon>Pezizomycotina</taxon>
        <taxon>Sordariomycetes</taxon>
        <taxon>Hypocreomycetidae</taxon>
        <taxon>Hypocreales</taxon>
        <taxon>Nectriaceae</taxon>
        <taxon>Neonectria</taxon>
    </lineage>
</organism>
<dbReference type="Pfam" id="PF06985">
    <property type="entry name" value="HET"/>
    <property type="match status" value="1"/>
</dbReference>
<evidence type="ECO:0000313" key="2">
    <source>
        <dbReference type="EMBL" id="KAK7424524.1"/>
    </source>
</evidence>
<dbReference type="PANTHER" id="PTHR33112:SF10">
    <property type="entry name" value="TOL"/>
    <property type="match status" value="1"/>
</dbReference>
<dbReference type="InterPro" id="IPR010730">
    <property type="entry name" value="HET"/>
</dbReference>
<gene>
    <name evidence="2" type="ORF">QQX98_000489</name>
</gene>
<protein>
    <recommendedName>
        <fullName evidence="1">Heterokaryon incompatibility domain-containing protein</fullName>
    </recommendedName>
</protein>
<evidence type="ECO:0000259" key="1">
    <source>
        <dbReference type="Pfam" id="PF06985"/>
    </source>
</evidence>
<sequence>MARLVESSEVDPAGSYASLSYCWGGAEILKLQKGNFSDLKQGIAIPSLPPTFRDAIRVVRDLGIQYLWIDSLCIIQDSNEDWQQEARTMLKGYEHAICNIAATHSPNSSGGLFTERNSQTLGSGAVDMDNGVLTGRFHLIDEDYFTREIDDAPLNCRCWVAQERIISSRIIHFASEQVIWDCAELTACESLPQGTKAWPESPSTHMMIGCKQGSTFSTPADTVDQGLGRWARLVDTYSACGLTVLGDKLIAISGVAEYLRNNLNLENDLAPSWSWASVNGSVDLQQVDLYEPYDVKLLVSIIGVDLKRHVEQHRGERRVMFKHGAQSYRLTGPGMEHVKRMWVDDAEIAGSKNLFLVPLFDLQTPYSLQDKGKISSEIRGILVQAVEGKPGTFTRCGHVFLSGRIREDTREFDPSYESLWLTKGEADLPCEEYDAISGHLVTLA</sequence>
<reference evidence="2 3" key="1">
    <citation type="journal article" date="2025" name="Microbiol. Resour. Announc.">
        <title>Draft genome sequences for Neonectria magnoliae and Neonectria punicea, canker pathogens of Liriodendron tulipifera and Acer saccharum in West Virginia.</title>
        <authorList>
            <person name="Petronek H.M."/>
            <person name="Kasson M.T."/>
            <person name="Metheny A.M."/>
            <person name="Stauder C.M."/>
            <person name="Lovett B."/>
            <person name="Lynch S.C."/>
            <person name="Garnas J.R."/>
            <person name="Kasson L.R."/>
            <person name="Stajich J.E."/>
        </authorList>
    </citation>
    <scope>NUCLEOTIDE SEQUENCE [LARGE SCALE GENOMIC DNA]</scope>
    <source>
        <strain evidence="2 3">NRRL 64653</strain>
    </source>
</reference>